<gene>
    <name evidence="2" type="ORF">SAMN04489727_7905</name>
</gene>
<proteinExistence type="predicted"/>
<evidence type="ECO:0000256" key="1">
    <source>
        <dbReference type="SAM" id="MobiDB-lite"/>
    </source>
</evidence>
<dbReference type="EMBL" id="FNSO01000004">
    <property type="protein sequence ID" value="SED44701.1"/>
    <property type="molecule type" value="Genomic_DNA"/>
</dbReference>
<dbReference type="InterPro" id="IPR036894">
    <property type="entry name" value="YbaB-like_sf"/>
</dbReference>
<sequence>MTGPGVMAMNGSPDEAKARLDQWAEGLSAKAAKYESVARQTGDLRLSATSVSNFVKVTVRADGSVTDLEFGPQARTVPMPELATLILDTMRRAQAGIAGRVGDVLAAELGDEDPQTRELMLADLRGRFPEPDEDAVEDSAGEPQETERDDDAAQDEEPW</sequence>
<name>A0A1H5ASC7_9PSEU</name>
<organism evidence="2 3">
    <name type="scientific">Amycolatopsis tolypomycina</name>
    <dbReference type="NCBI Taxonomy" id="208445"/>
    <lineage>
        <taxon>Bacteria</taxon>
        <taxon>Bacillati</taxon>
        <taxon>Actinomycetota</taxon>
        <taxon>Actinomycetes</taxon>
        <taxon>Pseudonocardiales</taxon>
        <taxon>Pseudonocardiaceae</taxon>
        <taxon>Amycolatopsis</taxon>
    </lineage>
</organism>
<reference evidence="3" key="1">
    <citation type="submission" date="2016-10" db="EMBL/GenBank/DDBJ databases">
        <authorList>
            <person name="Varghese N."/>
            <person name="Submissions S."/>
        </authorList>
    </citation>
    <scope>NUCLEOTIDE SEQUENCE [LARGE SCALE GENOMIC DNA]</scope>
    <source>
        <strain evidence="3">DSM 44544</strain>
    </source>
</reference>
<evidence type="ECO:0000313" key="3">
    <source>
        <dbReference type="Proteomes" id="UP000199622"/>
    </source>
</evidence>
<dbReference type="AlphaFoldDB" id="A0A1H5ASC7"/>
<keyword evidence="3" id="KW-1185">Reference proteome</keyword>
<protein>
    <submittedName>
        <fullName evidence="2">YbaB/EbfC DNA-binding family protein</fullName>
    </submittedName>
</protein>
<feature type="compositionally biased region" description="Acidic residues" evidence="1">
    <location>
        <begin position="147"/>
        <end position="159"/>
    </location>
</feature>
<dbReference type="Pfam" id="PF02575">
    <property type="entry name" value="YbaB_DNA_bd"/>
    <property type="match status" value="1"/>
</dbReference>
<dbReference type="OrthoDB" id="3685284at2"/>
<dbReference type="Proteomes" id="UP000199622">
    <property type="component" value="Unassembled WGS sequence"/>
</dbReference>
<dbReference type="Gene3D" id="3.30.1310.10">
    <property type="entry name" value="Nucleoid-associated protein YbaB-like domain"/>
    <property type="match status" value="1"/>
</dbReference>
<keyword evidence="2" id="KW-0238">DNA-binding</keyword>
<feature type="compositionally biased region" description="Acidic residues" evidence="1">
    <location>
        <begin position="131"/>
        <end position="140"/>
    </location>
</feature>
<feature type="region of interest" description="Disordered" evidence="1">
    <location>
        <begin position="125"/>
        <end position="159"/>
    </location>
</feature>
<dbReference type="RefSeq" id="WP_091316995.1">
    <property type="nucleotide sequence ID" value="NZ_FNSO01000004.1"/>
</dbReference>
<evidence type="ECO:0000313" key="2">
    <source>
        <dbReference type="EMBL" id="SED44701.1"/>
    </source>
</evidence>
<dbReference type="InterPro" id="IPR004401">
    <property type="entry name" value="YbaB/EbfC"/>
</dbReference>
<dbReference type="GO" id="GO:0003677">
    <property type="term" value="F:DNA binding"/>
    <property type="evidence" value="ECO:0007669"/>
    <property type="project" value="UniProtKB-KW"/>
</dbReference>
<dbReference type="STRING" id="208445.SAMN04489727_7905"/>
<accession>A0A1H5ASC7</accession>